<sequence>MFAMEMADHYGGFYMFAQHPYLWQNHPKPKKDQPETSENNRARNDSESESHHHDDKKRVSFSSEKNHEQEHHDSKPRRFSWTWIRNKAGSKKSNSKRDDVVDIHF</sequence>
<dbReference type="EMBL" id="LIAE01010300">
    <property type="protein sequence ID" value="PAV63602.1"/>
    <property type="molecule type" value="Genomic_DNA"/>
</dbReference>
<evidence type="ECO:0000313" key="2">
    <source>
        <dbReference type="EMBL" id="PAV63602.1"/>
    </source>
</evidence>
<keyword evidence="3" id="KW-1185">Reference proteome</keyword>
<gene>
    <name evidence="2" type="ORF">WR25_20855</name>
</gene>
<proteinExistence type="predicted"/>
<feature type="compositionally biased region" description="Basic and acidic residues" evidence="1">
    <location>
        <begin position="95"/>
        <end position="105"/>
    </location>
</feature>
<name>A0A2A2JPY9_9BILA</name>
<dbReference type="Proteomes" id="UP000218231">
    <property type="component" value="Unassembled WGS sequence"/>
</dbReference>
<evidence type="ECO:0000256" key="1">
    <source>
        <dbReference type="SAM" id="MobiDB-lite"/>
    </source>
</evidence>
<reference evidence="2 3" key="1">
    <citation type="journal article" date="2017" name="Curr. Biol.">
        <title>Genome architecture and evolution of a unichromosomal asexual nematode.</title>
        <authorList>
            <person name="Fradin H."/>
            <person name="Zegar C."/>
            <person name="Gutwein M."/>
            <person name="Lucas J."/>
            <person name="Kovtun M."/>
            <person name="Corcoran D."/>
            <person name="Baugh L.R."/>
            <person name="Kiontke K."/>
            <person name="Gunsalus K."/>
            <person name="Fitch D.H."/>
            <person name="Piano F."/>
        </authorList>
    </citation>
    <scope>NUCLEOTIDE SEQUENCE [LARGE SCALE GENOMIC DNA]</scope>
    <source>
        <strain evidence="2">PF1309</strain>
    </source>
</reference>
<comment type="caution">
    <text evidence="2">The sequence shown here is derived from an EMBL/GenBank/DDBJ whole genome shotgun (WGS) entry which is preliminary data.</text>
</comment>
<feature type="compositionally biased region" description="Basic and acidic residues" evidence="1">
    <location>
        <begin position="30"/>
        <end position="73"/>
    </location>
</feature>
<evidence type="ECO:0000313" key="3">
    <source>
        <dbReference type="Proteomes" id="UP000218231"/>
    </source>
</evidence>
<feature type="region of interest" description="Disordered" evidence="1">
    <location>
        <begin position="24"/>
        <end position="105"/>
    </location>
</feature>
<dbReference type="AlphaFoldDB" id="A0A2A2JPY9"/>
<organism evidence="2 3">
    <name type="scientific">Diploscapter pachys</name>
    <dbReference type="NCBI Taxonomy" id="2018661"/>
    <lineage>
        <taxon>Eukaryota</taxon>
        <taxon>Metazoa</taxon>
        <taxon>Ecdysozoa</taxon>
        <taxon>Nematoda</taxon>
        <taxon>Chromadorea</taxon>
        <taxon>Rhabditida</taxon>
        <taxon>Rhabditina</taxon>
        <taxon>Rhabditomorpha</taxon>
        <taxon>Rhabditoidea</taxon>
        <taxon>Rhabditidae</taxon>
        <taxon>Diploscapter</taxon>
    </lineage>
</organism>
<protein>
    <submittedName>
        <fullName evidence="2">Uncharacterized protein</fullName>
    </submittedName>
</protein>
<accession>A0A2A2JPY9</accession>